<dbReference type="Proteomes" id="UP000230304">
    <property type="component" value="Unassembled WGS sequence"/>
</dbReference>
<accession>A0A2M7D7M7</accession>
<comment type="caution">
    <text evidence="1">The sequence shown here is derived from an EMBL/GenBank/DDBJ whole genome shotgun (WGS) entry which is preliminary data.</text>
</comment>
<sequence>KPIVNQLEILNNSWKKDELPSVPEPVIFDEERGKWTINWVCDFCAYHELCAGRDWRAKAEQEVKERNAALETGVKTINI</sequence>
<dbReference type="EMBL" id="PEUA01000048">
    <property type="protein sequence ID" value="PIV42390.1"/>
    <property type="molecule type" value="Genomic_DNA"/>
</dbReference>
<proteinExistence type="predicted"/>
<evidence type="ECO:0008006" key="3">
    <source>
        <dbReference type="Google" id="ProtNLM"/>
    </source>
</evidence>
<evidence type="ECO:0000313" key="2">
    <source>
        <dbReference type="Proteomes" id="UP000230304"/>
    </source>
</evidence>
<protein>
    <recommendedName>
        <fullName evidence="3">PD-(D/E)XK endonuclease-like domain-containing protein</fullName>
    </recommendedName>
</protein>
<dbReference type="AlphaFoldDB" id="A0A2M7D7M7"/>
<evidence type="ECO:0000313" key="1">
    <source>
        <dbReference type="EMBL" id="PIV42390.1"/>
    </source>
</evidence>
<reference evidence="2" key="1">
    <citation type="submission" date="2017-09" db="EMBL/GenBank/DDBJ databases">
        <title>Depth-based differentiation of microbial function through sediment-hosted aquifers and enrichment of novel symbionts in the deep terrestrial subsurface.</title>
        <authorList>
            <person name="Probst A.J."/>
            <person name="Ladd B."/>
            <person name="Jarett J.K."/>
            <person name="Geller-Mcgrath D.E."/>
            <person name="Sieber C.M.K."/>
            <person name="Emerson J.B."/>
            <person name="Anantharaman K."/>
            <person name="Thomas B.C."/>
            <person name="Malmstrom R."/>
            <person name="Stieglmeier M."/>
            <person name="Klingl A."/>
            <person name="Woyke T."/>
            <person name="Ryan C.M."/>
            <person name="Banfield J.F."/>
        </authorList>
    </citation>
    <scope>NUCLEOTIDE SEQUENCE [LARGE SCALE GENOMIC DNA]</scope>
</reference>
<organism evidence="1 2">
    <name type="scientific">Candidatus Nealsonbacteria bacterium CG02_land_8_20_14_3_00_40_11</name>
    <dbReference type="NCBI Taxonomy" id="1974700"/>
    <lineage>
        <taxon>Bacteria</taxon>
        <taxon>Candidatus Nealsoniibacteriota</taxon>
    </lineage>
</organism>
<feature type="non-terminal residue" evidence="1">
    <location>
        <position position="1"/>
    </location>
</feature>
<gene>
    <name evidence="1" type="ORF">COS26_02220</name>
</gene>
<name>A0A2M7D7M7_9BACT</name>